<evidence type="ECO:0000256" key="1">
    <source>
        <dbReference type="ARBA" id="ARBA00022714"/>
    </source>
</evidence>
<organism evidence="8 9">
    <name type="scientific">Williamsia deligens</name>
    <dbReference type="NCBI Taxonomy" id="321325"/>
    <lineage>
        <taxon>Bacteria</taxon>
        <taxon>Bacillati</taxon>
        <taxon>Actinomycetota</taxon>
        <taxon>Actinomycetes</taxon>
        <taxon>Mycobacteriales</taxon>
        <taxon>Nocardiaceae</taxon>
        <taxon>Williamsia</taxon>
    </lineage>
</organism>
<protein>
    <submittedName>
        <fullName evidence="8">Rieske (2Fe-2S) protein</fullName>
    </submittedName>
</protein>
<keyword evidence="1" id="KW-0001">2Fe-2S</keyword>
<evidence type="ECO:0000256" key="5">
    <source>
        <dbReference type="ARBA" id="ARBA00034078"/>
    </source>
</evidence>
<evidence type="ECO:0000256" key="4">
    <source>
        <dbReference type="ARBA" id="ARBA00023014"/>
    </source>
</evidence>
<dbReference type="PANTHER" id="PTHR21496:SF0">
    <property type="entry name" value="RIESKE DOMAIN-CONTAINING PROTEIN"/>
    <property type="match status" value="1"/>
</dbReference>
<evidence type="ECO:0000313" key="9">
    <source>
        <dbReference type="Proteomes" id="UP001597068"/>
    </source>
</evidence>
<comment type="caution">
    <text evidence="8">The sequence shown here is derived from an EMBL/GenBank/DDBJ whole genome shotgun (WGS) entry which is preliminary data.</text>
</comment>
<accession>A0ABW3GAQ0</accession>
<evidence type="ECO:0000259" key="7">
    <source>
        <dbReference type="PROSITE" id="PS51296"/>
    </source>
</evidence>
<gene>
    <name evidence="8" type="ORF">ACFQ04_18075</name>
</gene>
<keyword evidence="3" id="KW-0408">Iron</keyword>
<keyword evidence="2" id="KW-0479">Metal-binding</keyword>
<dbReference type="EMBL" id="JBHTIL010000006">
    <property type="protein sequence ID" value="MFD0927654.1"/>
    <property type="molecule type" value="Genomic_DNA"/>
</dbReference>
<dbReference type="CDD" id="cd03467">
    <property type="entry name" value="Rieske"/>
    <property type="match status" value="1"/>
</dbReference>
<dbReference type="PROSITE" id="PS51296">
    <property type="entry name" value="RIESKE"/>
    <property type="match status" value="1"/>
</dbReference>
<keyword evidence="4" id="KW-0411">Iron-sulfur</keyword>
<dbReference type="Pfam" id="PF00355">
    <property type="entry name" value="Rieske"/>
    <property type="match status" value="1"/>
</dbReference>
<dbReference type="SUPFAM" id="SSF50022">
    <property type="entry name" value="ISP domain"/>
    <property type="match status" value="1"/>
</dbReference>
<evidence type="ECO:0000256" key="6">
    <source>
        <dbReference type="ARBA" id="ARBA00038001"/>
    </source>
</evidence>
<dbReference type="PANTHER" id="PTHR21496">
    <property type="entry name" value="FERREDOXIN-RELATED"/>
    <property type="match status" value="1"/>
</dbReference>
<dbReference type="PROSITE" id="PS51300">
    <property type="entry name" value="NIRD"/>
    <property type="match status" value="1"/>
</dbReference>
<keyword evidence="9" id="KW-1185">Reference proteome</keyword>
<name>A0ABW3GAQ0_9NOCA</name>
<reference evidence="9" key="1">
    <citation type="journal article" date="2019" name="Int. J. Syst. Evol. Microbiol.">
        <title>The Global Catalogue of Microorganisms (GCM) 10K type strain sequencing project: providing services to taxonomists for standard genome sequencing and annotation.</title>
        <authorList>
            <consortium name="The Broad Institute Genomics Platform"/>
            <consortium name="The Broad Institute Genome Sequencing Center for Infectious Disease"/>
            <person name="Wu L."/>
            <person name="Ma J."/>
        </authorList>
    </citation>
    <scope>NUCLEOTIDE SEQUENCE [LARGE SCALE GENOMIC DNA]</scope>
    <source>
        <strain evidence="9">CCUG 50873</strain>
    </source>
</reference>
<dbReference type="RefSeq" id="WP_253648143.1">
    <property type="nucleotide sequence ID" value="NZ_BAAAMO010000001.1"/>
</dbReference>
<evidence type="ECO:0000256" key="3">
    <source>
        <dbReference type="ARBA" id="ARBA00023004"/>
    </source>
</evidence>
<evidence type="ECO:0000313" key="8">
    <source>
        <dbReference type="EMBL" id="MFD0927654.1"/>
    </source>
</evidence>
<dbReference type="InterPro" id="IPR017941">
    <property type="entry name" value="Rieske_2Fe-2S"/>
</dbReference>
<proteinExistence type="inferred from homology"/>
<comment type="cofactor">
    <cofactor evidence="5">
        <name>[2Fe-2S] cluster</name>
        <dbReference type="ChEBI" id="CHEBI:190135"/>
    </cofactor>
</comment>
<dbReference type="Proteomes" id="UP001597068">
    <property type="component" value="Unassembled WGS sequence"/>
</dbReference>
<feature type="domain" description="Rieske" evidence="7">
    <location>
        <begin position="10"/>
        <end position="105"/>
    </location>
</feature>
<evidence type="ECO:0000256" key="2">
    <source>
        <dbReference type="ARBA" id="ARBA00022723"/>
    </source>
</evidence>
<dbReference type="Gene3D" id="2.102.10.10">
    <property type="entry name" value="Rieske [2Fe-2S] iron-sulphur domain"/>
    <property type="match status" value="1"/>
</dbReference>
<dbReference type="InterPro" id="IPR036922">
    <property type="entry name" value="Rieske_2Fe-2S_sf"/>
</dbReference>
<sequence length="113" mass="11944">MTATVEQRWTTVGDTSDLTPGEGRAYVVDGRQIAVFLLTDGSVRASDAVCPHRGGPIADGQVDSRHVVCPLHQYAFRFADGGCTDPAIAALTMYPTRVTGSAIEVAVPDRPVS</sequence>
<comment type="similarity">
    <text evidence="6">Belongs to the bacterial ring-hydroxylating dioxygenase ferredoxin component family.</text>
</comment>